<dbReference type="InterPro" id="IPR000048">
    <property type="entry name" value="IQ_motif_EF-hand-BS"/>
</dbReference>
<reference evidence="4 5" key="1">
    <citation type="submission" date="2024-01" db="EMBL/GenBank/DDBJ databases">
        <title>Genome assemblies of Stephania.</title>
        <authorList>
            <person name="Yang L."/>
        </authorList>
    </citation>
    <scope>NUCLEOTIDE SEQUENCE [LARGE SCALE GENOMIC DNA]</scope>
    <source>
        <strain evidence="4">YNDBR</strain>
        <tissue evidence="4">Leaf</tissue>
    </source>
</reference>
<keyword evidence="1" id="KW-0112">Calmodulin-binding</keyword>
<proteinExistence type="inferred from homology"/>
<dbReference type="Pfam" id="PF00612">
    <property type="entry name" value="IQ"/>
    <property type="match status" value="1"/>
</dbReference>
<evidence type="ECO:0000256" key="2">
    <source>
        <dbReference type="ARBA" id="ARBA00024341"/>
    </source>
</evidence>
<evidence type="ECO:0000256" key="1">
    <source>
        <dbReference type="ARBA" id="ARBA00022860"/>
    </source>
</evidence>
<feature type="region of interest" description="Disordered" evidence="3">
    <location>
        <begin position="232"/>
        <end position="310"/>
    </location>
</feature>
<sequence length="310" mass="35107">MGSGDWLKSIICIKKPKVDNLKQLKGSSAPEKCNGKWRNHSRKESINGRFKGDPRTLGMPIEDVAAIRIQTAFRAYKARKSLRQMKGIVRFRALAREDTIRNQSSTTLNYIQSWNKIQGQIRARRYHMVLEDRIRQKKLDNQVKLEAKLHDLEVEWCGGTETMDEILARIQQREDAAVKRERAMAYAFSHQWRANSTQYLGRLICDVGKGNWGWSWKERWIAARPWEVRVPVHSNSPKKAQSRPGSKAGQNTPSPAKKPSISTKPTPPNAKVATKVKGPSSKAAAEKPVPQKENAKAEDSSPSKTEETNS</sequence>
<dbReference type="PANTHER" id="PTHR32295:SF93">
    <property type="entry name" value="PROTEIN IQ-DOMAIN 9"/>
    <property type="match status" value="1"/>
</dbReference>
<feature type="compositionally biased region" description="Low complexity" evidence="3">
    <location>
        <begin position="252"/>
        <end position="264"/>
    </location>
</feature>
<protein>
    <submittedName>
        <fullName evidence="4">Uncharacterized protein</fullName>
    </submittedName>
</protein>
<comment type="similarity">
    <text evidence="2">Belongs to the IQD family.</text>
</comment>
<accession>A0AAP0PRN1</accession>
<dbReference type="EMBL" id="JBBNAF010000004">
    <property type="protein sequence ID" value="KAK9150446.1"/>
    <property type="molecule type" value="Genomic_DNA"/>
</dbReference>
<feature type="compositionally biased region" description="Basic and acidic residues" evidence="3">
    <location>
        <begin position="289"/>
        <end position="310"/>
    </location>
</feature>
<dbReference type="CDD" id="cd23767">
    <property type="entry name" value="IQCD"/>
    <property type="match status" value="1"/>
</dbReference>
<comment type="caution">
    <text evidence="4">The sequence shown here is derived from an EMBL/GenBank/DDBJ whole genome shotgun (WGS) entry which is preliminary data.</text>
</comment>
<dbReference type="PROSITE" id="PS50096">
    <property type="entry name" value="IQ"/>
    <property type="match status" value="1"/>
</dbReference>
<keyword evidence="5" id="KW-1185">Reference proteome</keyword>
<dbReference type="Proteomes" id="UP001420932">
    <property type="component" value="Unassembled WGS sequence"/>
</dbReference>
<dbReference type="PANTHER" id="PTHR32295">
    <property type="entry name" value="IQ-DOMAIN 5-RELATED"/>
    <property type="match status" value="1"/>
</dbReference>
<dbReference type="GO" id="GO:0005516">
    <property type="term" value="F:calmodulin binding"/>
    <property type="evidence" value="ECO:0007669"/>
    <property type="project" value="UniProtKB-KW"/>
</dbReference>
<dbReference type="AlphaFoldDB" id="A0AAP0PRN1"/>
<evidence type="ECO:0000313" key="4">
    <source>
        <dbReference type="EMBL" id="KAK9150446.1"/>
    </source>
</evidence>
<gene>
    <name evidence="4" type="ORF">Syun_008755</name>
</gene>
<organism evidence="4 5">
    <name type="scientific">Stephania yunnanensis</name>
    <dbReference type="NCBI Taxonomy" id="152371"/>
    <lineage>
        <taxon>Eukaryota</taxon>
        <taxon>Viridiplantae</taxon>
        <taxon>Streptophyta</taxon>
        <taxon>Embryophyta</taxon>
        <taxon>Tracheophyta</taxon>
        <taxon>Spermatophyta</taxon>
        <taxon>Magnoliopsida</taxon>
        <taxon>Ranunculales</taxon>
        <taxon>Menispermaceae</taxon>
        <taxon>Menispermoideae</taxon>
        <taxon>Cissampelideae</taxon>
        <taxon>Stephania</taxon>
    </lineage>
</organism>
<evidence type="ECO:0000313" key="5">
    <source>
        <dbReference type="Proteomes" id="UP001420932"/>
    </source>
</evidence>
<name>A0AAP0PRN1_9MAGN</name>
<evidence type="ECO:0000256" key="3">
    <source>
        <dbReference type="SAM" id="MobiDB-lite"/>
    </source>
</evidence>